<dbReference type="EMBL" id="SHOA02000014">
    <property type="protein sequence ID" value="TDH66864.1"/>
    <property type="molecule type" value="Genomic_DNA"/>
</dbReference>
<proteinExistence type="predicted"/>
<evidence type="ECO:0000313" key="1">
    <source>
        <dbReference type="EMBL" id="TDH66864.1"/>
    </source>
</evidence>
<sequence length="112" mass="12970">MWVSDNGSYFKNSFEENLRDRRRVLHTFVPVYTPWLNGTVERLNCDVLQVMQSYHWGGRGLIELFNAASTDPLDTALLPRNVQTKGKLMHIDLVAVDEKLEAFRVNAVYIEK</sequence>
<dbReference type="AlphaFoldDB" id="A0A976FHX4"/>
<dbReference type="GeneID" id="94352249"/>
<dbReference type="GO" id="GO:0003676">
    <property type="term" value="F:nucleic acid binding"/>
    <property type="evidence" value="ECO:0007669"/>
    <property type="project" value="InterPro"/>
</dbReference>
<reference evidence="1 2" key="1">
    <citation type="journal article" date="2021" name="Genome Biol.">
        <title>AFLAP: assembly-free linkage analysis pipeline using k-mers from genome sequencing data.</title>
        <authorList>
            <person name="Fletcher K."/>
            <person name="Zhang L."/>
            <person name="Gil J."/>
            <person name="Han R."/>
            <person name="Cavanaugh K."/>
            <person name="Michelmore R."/>
        </authorList>
    </citation>
    <scope>NUCLEOTIDE SEQUENCE [LARGE SCALE GENOMIC DNA]</scope>
    <source>
        <strain evidence="1 2">SF5</strain>
    </source>
</reference>
<dbReference type="InterPro" id="IPR012337">
    <property type="entry name" value="RNaseH-like_sf"/>
</dbReference>
<dbReference type="Proteomes" id="UP000294530">
    <property type="component" value="Unassembled WGS sequence"/>
</dbReference>
<name>A0A976FHX4_BRELC</name>
<gene>
    <name evidence="1" type="ORF">CCR75_008526</name>
</gene>
<dbReference type="Gene3D" id="3.30.420.10">
    <property type="entry name" value="Ribonuclease H-like superfamily/Ribonuclease H"/>
    <property type="match status" value="1"/>
</dbReference>
<evidence type="ECO:0000313" key="2">
    <source>
        <dbReference type="Proteomes" id="UP000294530"/>
    </source>
</evidence>
<protein>
    <recommendedName>
        <fullName evidence="3">Integrase catalytic domain-containing protein</fullName>
    </recommendedName>
</protein>
<dbReference type="InterPro" id="IPR036397">
    <property type="entry name" value="RNaseH_sf"/>
</dbReference>
<dbReference type="RefSeq" id="XP_067816363.1">
    <property type="nucleotide sequence ID" value="XM_067966578.1"/>
</dbReference>
<dbReference type="KEGG" id="blac:94352249"/>
<dbReference type="SUPFAM" id="SSF53098">
    <property type="entry name" value="Ribonuclease H-like"/>
    <property type="match status" value="1"/>
</dbReference>
<dbReference type="OrthoDB" id="167332at2759"/>
<organism evidence="1 2">
    <name type="scientific">Bremia lactucae</name>
    <name type="common">Lettuce downy mildew</name>
    <dbReference type="NCBI Taxonomy" id="4779"/>
    <lineage>
        <taxon>Eukaryota</taxon>
        <taxon>Sar</taxon>
        <taxon>Stramenopiles</taxon>
        <taxon>Oomycota</taxon>
        <taxon>Peronosporomycetes</taxon>
        <taxon>Peronosporales</taxon>
        <taxon>Peronosporaceae</taxon>
        <taxon>Bremia</taxon>
    </lineage>
</organism>
<comment type="caution">
    <text evidence="1">The sequence shown here is derived from an EMBL/GenBank/DDBJ whole genome shotgun (WGS) entry which is preliminary data.</text>
</comment>
<keyword evidence="2" id="KW-1185">Reference proteome</keyword>
<evidence type="ECO:0008006" key="3">
    <source>
        <dbReference type="Google" id="ProtNLM"/>
    </source>
</evidence>
<accession>A0A976FHX4</accession>